<dbReference type="Proteomes" id="UP000644756">
    <property type="component" value="Unassembled WGS sequence"/>
</dbReference>
<gene>
    <name evidence="1" type="ORF">GCM10010916_39470</name>
</gene>
<name>A0A917G261_9BACL</name>
<sequence length="388" mass="44318">MKKVLFIGDDHNFRKEYQQLDPESDFKTARSSDPVKREEEYDILIISDREVQPLTLSTFVQDCRAHQIYYLISDNHKNSIIDNKITLCKQNGIKPIQPKQTNTQIVHRILGISHKANGIRNVCAVMGTHPQVGTTMITLELAKKLAEQEQTVCVMGLNQFNPGTAFVENYVGNTLDELYAQIVDNRQTIKPHELINYMHFDENRKFHYLAGNQDFSKRGYFKSEDIEHLIGMASEQFDVVLLDVGFSPCNNLTLQGLFKAEVKLVVGSQQPHSAKMWNQMNNDILRILGLTTDEFLLVVNRYKLDLPTDAKALQNTLEVPVITTIPEFGIEGTICEMEKKLLTESRDKTVKKRAENSMESMLAVVNERLGTKVTRTKEKTGLWNRLLS</sequence>
<dbReference type="Gene3D" id="3.40.50.300">
    <property type="entry name" value="P-loop containing nucleotide triphosphate hydrolases"/>
    <property type="match status" value="1"/>
</dbReference>
<evidence type="ECO:0000313" key="2">
    <source>
        <dbReference type="Proteomes" id="UP000644756"/>
    </source>
</evidence>
<dbReference type="RefSeq" id="WP_188532786.1">
    <property type="nucleotide sequence ID" value="NZ_BMGR01000014.1"/>
</dbReference>
<keyword evidence="2" id="KW-1185">Reference proteome</keyword>
<organism evidence="1 2">
    <name type="scientific">Paenibacillus abyssi</name>
    <dbReference type="NCBI Taxonomy" id="1340531"/>
    <lineage>
        <taxon>Bacteria</taxon>
        <taxon>Bacillati</taxon>
        <taxon>Bacillota</taxon>
        <taxon>Bacilli</taxon>
        <taxon>Bacillales</taxon>
        <taxon>Paenibacillaceae</taxon>
        <taxon>Paenibacillus</taxon>
    </lineage>
</organism>
<dbReference type="AlphaFoldDB" id="A0A917G261"/>
<accession>A0A917G261</accession>
<reference evidence="1" key="1">
    <citation type="journal article" date="2014" name="Int. J. Syst. Evol. Microbiol.">
        <title>Complete genome sequence of Corynebacterium casei LMG S-19264T (=DSM 44701T), isolated from a smear-ripened cheese.</title>
        <authorList>
            <consortium name="US DOE Joint Genome Institute (JGI-PGF)"/>
            <person name="Walter F."/>
            <person name="Albersmeier A."/>
            <person name="Kalinowski J."/>
            <person name="Ruckert C."/>
        </authorList>
    </citation>
    <scope>NUCLEOTIDE SEQUENCE</scope>
    <source>
        <strain evidence="1">CGMCC 1.12987</strain>
    </source>
</reference>
<reference evidence="1" key="2">
    <citation type="submission" date="2020-09" db="EMBL/GenBank/DDBJ databases">
        <authorList>
            <person name="Sun Q."/>
            <person name="Zhou Y."/>
        </authorList>
    </citation>
    <scope>NUCLEOTIDE SEQUENCE</scope>
    <source>
        <strain evidence="1">CGMCC 1.12987</strain>
    </source>
</reference>
<dbReference type="SUPFAM" id="SSF52540">
    <property type="entry name" value="P-loop containing nucleoside triphosphate hydrolases"/>
    <property type="match status" value="1"/>
</dbReference>
<dbReference type="InterPro" id="IPR027417">
    <property type="entry name" value="P-loop_NTPase"/>
</dbReference>
<proteinExistence type="predicted"/>
<protein>
    <recommendedName>
        <fullName evidence="3">AAA domain-containing protein</fullName>
    </recommendedName>
</protein>
<evidence type="ECO:0008006" key="3">
    <source>
        <dbReference type="Google" id="ProtNLM"/>
    </source>
</evidence>
<evidence type="ECO:0000313" key="1">
    <source>
        <dbReference type="EMBL" id="GGG18778.1"/>
    </source>
</evidence>
<dbReference type="EMBL" id="BMGR01000014">
    <property type="protein sequence ID" value="GGG18778.1"/>
    <property type="molecule type" value="Genomic_DNA"/>
</dbReference>
<comment type="caution">
    <text evidence="1">The sequence shown here is derived from an EMBL/GenBank/DDBJ whole genome shotgun (WGS) entry which is preliminary data.</text>
</comment>